<feature type="transmembrane region" description="Helical" evidence="3">
    <location>
        <begin position="44"/>
        <end position="68"/>
    </location>
</feature>
<feature type="domain" description="Carrier" evidence="4">
    <location>
        <begin position="244"/>
        <end position="319"/>
    </location>
</feature>
<dbReference type="PANTHER" id="PTHR20863">
    <property type="entry name" value="ACYL CARRIER PROTEIN"/>
    <property type="match status" value="1"/>
</dbReference>
<dbReference type="GO" id="GO:0000035">
    <property type="term" value="F:acyl binding"/>
    <property type="evidence" value="ECO:0007669"/>
    <property type="project" value="TreeGrafter"/>
</dbReference>
<dbReference type="PROSITE" id="PS50075">
    <property type="entry name" value="CARRIER"/>
    <property type="match status" value="1"/>
</dbReference>
<name>A0A934S1A9_9BACT</name>
<keyword evidence="6" id="KW-1185">Reference proteome</keyword>
<organism evidence="5 6">
    <name type="scientific">Luteolibacter pohnpeiensis</name>
    <dbReference type="NCBI Taxonomy" id="454153"/>
    <lineage>
        <taxon>Bacteria</taxon>
        <taxon>Pseudomonadati</taxon>
        <taxon>Verrucomicrobiota</taxon>
        <taxon>Verrucomicrobiia</taxon>
        <taxon>Verrucomicrobiales</taxon>
        <taxon>Verrucomicrobiaceae</taxon>
        <taxon>Luteolibacter</taxon>
    </lineage>
</organism>
<dbReference type="GO" id="GO:0009245">
    <property type="term" value="P:lipid A biosynthetic process"/>
    <property type="evidence" value="ECO:0007669"/>
    <property type="project" value="TreeGrafter"/>
</dbReference>
<dbReference type="Gene3D" id="3.40.1000.10">
    <property type="entry name" value="Mog1/PsbP, alpha/beta/alpha sandwich"/>
    <property type="match status" value="1"/>
</dbReference>
<dbReference type="RefSeq" id="WP_200267581.1">
    <property type="nucleotide sequence ID" value="NZ_JAENIJ010000003.1"/>
</dbReference>
<dbReference type="PANTHER" id="PTHR20863:SF76">
    <property type="entry name" value="CARRIER DOMAIN-CONTAINING PROTEIN"/>
    <property type="match status" value="1"/>
</dbReference>
<dbReference type="InterPro" id="IPR009081">
    <property type="entry name" value="PP-bd_ACP"/>
</dbReference>
<dbReference type="SUPFAM" id="SSF47336">
    <property type="entry name" value="ACP-like"/>
    <property type="match status" value="1"/>
</dbReference>
<evidence type="ECO:0000256" key="3">
    <source>
        <dbReference type="SAM" id="Phobius"/>
    </source>
</evidence>
<accession>A0A934S1A9</accession>
<dbReference type="AlphaFoldDB" id="A0A934S1A9"/>
<evidence type="ECO:0000259" key="4">
    <source>
        <dbReference type="PROSITE" id="PS50075"/>
    </source>
</evidence>
<proteinExistence type="predicted"/>
<evidence type="ECO:0000256" key="2">
    <source>
        <dbReference type="ARBA" id="ARBA00022553"/>
    </source>
</evidence>
<keyword evidence="2" id="KW-0597">Phosphoprotein</keyword>
<evidence type="ECO:0000313" key="5">
    <source>
        <dbReference type="EMBL" id="MBK1881410.1"/>
    </source>
</evidence>
<dbReference type="InterPro" id="IPR036736">
    <property type="entry name" value="ACP-like_sf"/>
</dbReference>
<keyword evidence="3" id="KW-1133">Transmembrane helix</keyword>
<gene>
    <name evidence="5" type="ORF">JIN85_03220</name>
</gene>
<dbReference type="GO" id="GO:0005829">
    <property type="term" value="C:cytosol"/>
    <property type="evidence" value="ECO:0007669"/>
    <property type="project" value="TreeGrafter"/>
</dbReference>
<dbReference type="EMBL" id="JAENIJ010000003">
    <property type="protein sequence ID" value="MBK1881410.1"/>
    <property type="molecule type" value="Genomic_DNA"/>
</dbReference>
<keyword evidence="1" id="KW-0596">Phosphopantetheine</keyword>
<evidence type="ECO:0000313" key="6">
    <source>
        <dbReference type="Proteomes" id="UP000603141"/>
    </source>
</evidence>
<dbReference type="GO" id="GO:0000036">
    <property type="term" value="F:acyl carrier activity"/>
    <property type="evidence" value="ECO:0007669"/>
    <property type="project" value="TreeGrafter"/>
</dbReference>
<dbReference type="Proteomes" id="UP000603141">
    <property type="component" value="Unassembled WGS sequence"/>
</dbReference>
<dbReference type="InterPro" id="IPR003231">
    <property type="entry name" value="ACP"/>
</dbReference>
<protein>
    <submittedName>
        <fullName evidence="5">Acyl carrier protein</fullName>
    </submittedName>
</protein>
<sequence length="323" mass="34672">MSADGTGELIGKAVVYGLVATGVLGGGLLFMISLIKSITKGKGVWVIWCVLSGVVALVSSLLGVGVVVNLVGKSSLAHETDDPKYRIFSEDLHSHLDIPKSWKEKASLNDYAAIGATSRNEQVCAMVITDSKLDIAGGLEDFDQLTTGKLFEALGNPELSAAESQTMGGCPAIYHRLQGTTNGINIVYHRYSVETAKSYHQVIAWTSISKEQEMLPLMMEVIKSFGSDDGPPTRETVPGDQVSEALRNRVARVIATTLHLDGESVSMDQKLGQDLQMDALAMDEVLHAMEEEFGVTISENEIENLSTVADFAVLIEAKADVAN</sequence>
<comment type="caution">
    <text evidence="5">The sequence shown here is derived from an EMBL/GenBank/DDBJ whole genome shotgun (WGS) entry which is preliminary data.</text>
</comment>
<keyword evidence="3" id="KW-0472">Membrane</keyword>
<reference evidence="5" key="1">
    <citation type="submission" date="2021-01" db="EMBL/GenBank/DDBJ databases">
        <title>Modified the classification status of verrucomicrobia.</title>
        <authorList>
            <person name="Feng X."/>
        </authorList>
    </citation>
    <scope>NUCLEOTIDE SEQUENCE</scope>
    <source>
        <strain evidence="5">KCTC 22041</strain>
    </source>
</reference>
<keyword evidence="3" id="KW-0812">Transmembrane</keyword>
<dbReference type="Gene3D" id="1.10.1200.10">
    <property type="entry name" value="ACP-like"/>
    <property type="match status" value="1"/>
</dbReference>
<dbReference type="Pfam" id="PF00550">
    <property type="entry name" value="PP-binding"/>
    <property type="match status" value="1"/>
</dbReference>
<evidence type="ECO:0000256" key="1">
    <source>
        <dbReference type="ARBA" id="ARBA00022450"/>
    </source>
</evidence>
<dbReference type="GO" id="GO:0016020">
    <property type="term" value="C:membrane"/>
    <property type="evidence" value="ECO:0007669"/>
    <property type="project" value="GOC"/>
</dbReference>
<feature type="transmembrane region" description="Helical" evidence="3">
    <location>
        <begin position="13"/>
        <end position="32"/>
    </location>
</feature>